<evidence type="ECO:0000313" key="9">
    <source>
        <dbReference type="EMBL" id="KAF8785188.1"/>
    </source>
</evidence>
<comment type="caution">
    <text evidence="9">The sequence shown here is derived from an EMBL/GenBank/DDBJ whole genome shotgun (WGS) entry which is preliminary data.</text>
</comment>
<proteinExistence type="inferred from homology"/>
<gene>
    <name evidence="9" type="ORF">HNY73_010762</name>
</gene>
<evidence type="ECO:0000256" key="3">
    <source>
        <dbReference type="ARBA" id="ARBA00006958"/>
    </source>
</evidence>
<keyword evidence="5" id="KW-0479">Metal-binding</keyword>
<reference evidence="9" key="1">
    <citation type="journal article" date="2020" name="bioRxiv">
        <title>Chromosome-level reference genome of the European wasp spider Argiope bruennichi: a resource for studies on range expansion and evolutionary adaptation.</title>
        <authorList>
            <person name="Sheffer M.M."/>
            <person name="Hoppe A."/>
            <person name="Krehenwinkel H."/>
            <person name="Uhl G."/>
            <person name="Kuss A.W."/>
            <person name="Jensen L."/>
            <person name="Jensen C."/>
            <person name="Gillespie R.G."/>
            <person name="Hoff K.J."/>
            <person name="Prost S."/>
        </authorList>
    </citation>
    <scope>NUCLEOTIDE SEQUENCE</scope>
</reference>
<evidence type="ECO:0000256" key="2">
    <source>
        <dbReference type="ARBA" id="ARBA00004123"/>
    </source>
</evidence>
<sequence length="181" mass="20705">MNQRTSTFFTTNQISQRFYDISGFPCVYGAIYCTHIPVVSPGDNQAELFCNRKGFFSINVQTVSNGDLYIRNIVARWPGSTHDSTIFYHSLLRTKFESGIIPPKYHLIIDNGYGCRTYSLTPFLNPATCSERRYNFSHIRTRNVVERQYGVWKQHFACLSTELHCDVNNALTIIGCNCCCS</sequence>
<evidence type="ECO:0000259" key="8">
    <source>
        <dbReference type="Pfam" id="PF13359"/>
    </source>
</evidence>
<dbReference type="PANTHER" id="PTHR22930:SF289">
    <property type="entry name" value="DDE TNP4 DOMAIN-CONTAINING PROTEIN-RELATED"/>
    <property type="match status" value="1"/>
</dbReference>
<dbReference type="Proteomes" id="UP000807504">
    <property type="component" value="Unassembled WGS sequence"/>
</dbReference>
<reference evidence="9" key="2">
    <citation type="submission" date="2020-06" db="EMBL/GenBank/DDBJ databases">
        <authorList>
            <person name="Sheffer M."/>
        </authorList>
    </citation>
    <scope>NUCLEOTIDE SEQUENCE</scope>
</reference>
<dbReference type="GO" id="GO:0004518">
    <property type="term" value="F:nuclease activity"/>
    <property type="evidence" value="ECO:0007669"/>
    <property type="project" value="UniProtKB-KW"/>
</dbReference>
<evidence type="ECO:0000256" key="7">
    <source>
        <dbReference type="ARBA" id="ARBA00023242"/>
    </source>
</evidence>
<comment type="subcellular location">
    <subcellularLocation>
        <location evidence="2">Nucleus</location>
    </subcellularLocation>
</comment>
<name>A0A8T0F4H9_ARGBR</name>
<keyword evidence="10" id="KW-1185">Reference proteome</keyword>
<evidence type="ECO:0000256" key="6">
    <source>
        <dbReference type="ARBA" id="ARBA00022801"/>
    </source>
</evidence>
<comment type="cofactor">
    <cofactor evidence="1">
        <name>a divalent metal cation</name>
        <dbReference type="ChEBI" id="CHEBI:60240"/>
    </cofactor>
</comment>
<keyword evidence="4" id="KW-0540">Nuclease</keyword>
<dbReference type="InterPro" id="IPR027806">
    <property type="entry name" value="HARBI1_dom"/>
</dbReference>
<keyword evidence="7" id="KW-0539">Nucleus</keyword>
<evidence type="ECO:0000313" key="10">
    <source>
        <dbReference type="Proteomes" id="UP000807504"/>
    </source>
</evidence>
<dbReference type="AlphaFoldDB" id="A0A8T0F4H9"/>
<dbReference type="GO" id="GO:0016787">
    <property type="term" value="F:hydrolase activity"/>
    <property type="evidence" value="ECO:0007669"/>
    <property type="project" value="UniProtKB-KW"/>
</dbReference>
<dbReference type="EMBL" id="JABXBU010000030">
    <property type="protein sequence ID" value="KAF8785188.1"/>
    <property type="molecule type" value="Genomic_DNA"/>
</dbReference>
<evidence type="ECO:0000256" key="1">
    <source>
        <dbReference type="ARBA" id="ARBA00001968"/>
    </source>
</evidence>
<organism evidence="9 10">
    <name type="scientific">Argiope bruennichi</name>
    <name type="common">Wasp spider</name>
    <name type="synonym">Aranea bruennichi</name>
    <dbReference type="NCBI Taxonomy" id="94029"/>
    <lineage>
        <taxon>Eukaryota</taxon>
        <taxon>Metazoa</taxon>
        <taxon>Ecdysozoa</taxon>
        <taxon>Arthropoda</taxon>
        <taxon>Chelicerata</taxon>
        <taxon>Arachnida</taxon>
        <taxon>Araneae</taxon>
        <taxon>Araneomorphae</taxon>
        <taxon>Entelegynae</taxon>
        <taxon>Araneoidea</taxon>
        <taxon>Araneidae</taxon>
        <taxon>Argiope</taxon>
    </lineage>
</organism>
<comment type="similarity">
    <text evidence="3">Belongs to the HARBI1 family.</text>
</comment>
<dbReference type="GO" id="GO:0046872">
    <property type="term" value="F:metal ion binding"/>
    <property type="evidence" value="ECO:0007669"/>
    <property type="project" value="UniProtKB-KW"/>
</dbReference>
<keyword evidence="6" id="KW-0378">Hydrolase</keyword>
<protein>
    <submittedName>
        <fullName evidence="9">Putative nuclease HARBI1 like protein</fullName>
    </submittedName>
</protein>
<dbReference type="Pfam" id="PF13359">
    <property type="entry name" value="DDE_Tnp_4"/>
    <property type="match status" value="1"/>
</dbReference>
<evidence type="ECO:0000256" key="4">
    <source>
        <dbReference type="ARBA" id="ARBA00022722"/>
    </source>
</evidence>
<dbReference type="InterPro" id="IPR045249">
    <property type="entry name" value="HARBI1-like"/>
</dbReference>
<dbReference type="GO" id="GO:0005634">
    <property type="term" value="C:nucleus"/>
    <property type="evidence" value="ECO:0007669"/>
    <property type="project" value="UniProtKB-SubCell"/>
</dbReference>
<accession>A0A8T0F4H9</accession>
<evidence type="ECO:0000256" key="5">
    <source>
        <dbReference type="ARBA" id="ARBA00022723"/>
    </source>
</evidence>
<feature type="domain" description="DDE Tnp4" evidence="8">
    <location>
        <begin position="31"/>
        <end position="178"/>
    </location>
</feature>
<dbReference type="PANTHER" id="PTHR22930">
    <property type="match status" value="1"/>
</dbReference>